<sequence length="42" mass="5039">MVHWTCLLAMHWPTCMRRAVGWMRLVVYLIGCANRMWHHGTL</sequence>
<proteinExistence type="predicted"/>
<reference evidence="1" key="1">
    <citation type="submission" date="2014-09" db="EMBL/GenBank/DDBJ databases">
        <authorList>
            <person name="Magalhaes I.L.F."/>
            <person name="Oliveira U."/>
            <person name="Santos F.R."/>
            <person name="Vidigal T.H.D.A."/>
            <person name="Brescovit A.D."/>
            <person name="Santos A.J."/>
        </authorList>
    </citation>
    <scope>NUCLEOTIDE SEQUENCE</scope>
    <source>
        <tissue evidence="1">Shoot tissue taken approximately 20 cm above the soil surface</tissue>
    </source>
</reference>
<reference evidence="1" key="2">
    <citation type="journal article" date="2015" name="Data Brief">
        <title>Shoot transcriptome of the giant reed, Arundo donax.</title>
        <authorList>
            <person name="Barrero R.A."/>
            <person name="Guerrero F.D."/>
            <person name="Moolhuijzen P."/>
            <person name="Goolsby J.A."/>
            <person name="Tidwell J."/>
            <person name="Bellgard S.E."/>
            <person name="Bellgard M.I."/>
        </authorList>
    </citation>
    <scope>NUCLEOTIDE SEQUENCE</scope>
    <source>
        <tissue evidence="1">Shoot tissue taken approximately 20 cm above the soil surface</tissue>
    </source>
</reference>
<accession>A0A0A8YJ59</accession>
<dbReference type="AlphaFoldDB" id="A0A0A8YJ59"/>
<organism evidence="1">
    <name type="scientific">Arundo donax</name>
    <name type="common">Giant reed</name>
    <name type="synonym">Donax arundinaceus</name>
    <dbReference type="NCBI Taxonomy" id="35708"/>
    <lineage>
        <taxon>Eukaryota</taxon>
        <taxon>Viridiplantae</taxon>
        <taxon>Streptophyta</taxon>
        <taxon>Embryophyta</taxon>
        <taxon>Tracheophyta</taxon>
        <taxon>Spermatophyta</taxon>
        <taxon>Magnoliopsida</taxon>
        <taxon>Liliopsida</taxon>
        <taxon>Poales</taxon>
        <taxon>Poaceae</taxon>
        <taxon>PACMAD clade</taxon>
        <taxon>Arundinoideae</taxon>
        <taxon>Arundineae</taxon>
        <taxon>Arundo</taxon>
    </lineage>
</organism>
<dbReference type="EMBL" id="GBRH01271336">
    <property type="protein sequence ID" value="JAD26559.1"/>
    <property type="molecule type" value="Transcribed_RNA"/>
</dbReference>
<name>A0A0A8YJ59_ARUDO</name>
<evidence type="ECO:0000313" key="1">
    <source>
        <dbReference type="EMBL" id="JAD26559.1"/>
    </source>
</evidence>
<protein>
    <submittedName>
        <fullName evidence="1">Uncharacterized protein</fullName>
    </submittedName>
</protein>